<evidence type="ECO:0000259" key="6">
    <source>
        <dbReference type="Pfam" id="PF01266"/>
    </source>
</evidence>
<dbReference type="OrthoDB" id="2219495at2759"/>
<keyword evidence="5" id="KW-0560">Oxidoreductase</keyword>
<evidence type="ECO:0000256" key="5">
    <source>
        <dbReference type="ARBA" id="ARBA00023002"/>
    </source>
</evidence>
<evidence type="ECO:0000313" key="8">
    <source>
        <dbReference type="Proteomes" id="UP000724874"/>
    </source>
</evidence>
<dbReference type="GO" id="GO:0008115">
    <property type="term" value="F:sarcosine oxidase activity"/>
    <property type="evidence" value="ECO:0007669"/>
    <property type="project" value="TreeGrafter"/>
</dbReference>
<dbReference type="Proteomes" id="UP000724874">
    <property type="component" value="Unassembled WGS sequence"/>
</dbReference>
<dbReference type="SUPFAM" id="SSF51905">
    <property type="entry name" value="FAD/NAD(P)-binding domain"/>
    <property type="match status" value="1"/>
</dbReference>
<proteinExistence type="inferred from homology"/>
<evidence type="ECO:0000256" key="2">
    <source>
        <dbReference type="ARBA" id="ARBA00010989"/>
    </source>
</evidence>
<comment type="similarity">
    <text evidence="2">Belongs to the MSOX/MTOX family.</text>
</comment>
<comment type="cofactor">
    <cofactor evidence="1">
        <name>FAD</name>
        <dbReference type="ChEBI" id="CHEBI:57692"/>
    </cofactor>
</comment>
<dbReference type="InterPro" id="IPR036188">
    <property type="entry name" value="FAD/NAD-bd_sf"/>
</dbReference>
<keyword evidence="4" id="KW-0274">FAD</keyword>
<evidence type="ECO:0000256" key="3">
    <source>
        <dbReference type="ARBA" id="ARBA00022630"/>
    </source>
</evidence>
<dbReference type="GO" id="GO:0050031">
    <property type="term" value="F:L-pipecolate oxidase activity"/>
    <property type="evidence" value="ECO:0007669"/>
    <property type="project" value="TreeGrafter"/>
</dbReference>
<keyword evidence="8" id="KW-1185">Reference proteome</keyword>
<dbReference type="PANTHER" id="PTHR10961">
    <property type="entry name" value="PEROXISOMAL SARCOSINE OXIDASE"/>
    <property type="match status" value="1"/>
</dbReference>
<sequence>MILPKNEKVVIIGAGCFGVSTACHLLQRGYTDVTVLDRSTTLPAPDAASNDLNRIVRSSYDDRFYSELAREAISSWRDREKWGDSYHESGVAVLGTSSDLKAGTYTDESYKNDIALGASVKLLENSDVIRSIFPPQVRTGAFEQSAGYLNHEGGWANAGQGLAVLIDRVKALNGKIFSGMNVTKVVQEDGKTTGVQCNDGTVFNASLVIVASGSWTPSAFPELDLGRVCLATGQCVAMIQLSESEADIYRDCPVVLDFSSGFYVFPPNEGNIVKMAIHAAGYTYFDEPNGTISTPRTITSDPARGLLIPKTALRDLRVQLRKVYPDLAEKPLLGTRLCWYNDSPDGNWVIGRHPKDDSLVIATAGSGHAYKFLPVIGRLVADLIEDKLDTQLVEKFSVDRQVLKVDLSRTGAPVKLDLNDLYQPEDLL</sequence>
<comment type="caution">
    <text evidence="7">The sequence shown here is derived from an EMBL/GenBank/DDBJ whole genome shotgun (WGS) entry which is preliminary data.</text>
</comment>
<feature type="domain" description="FAD dependent oxidoreductase" evidence="6">
    <location>
        <begin position="8"/>
        <end position="383"/>
    </location>
</feature>
<accession>A0A9P5P1W2</accession>
<dbReference type="Pfam" id="PF01266">
    <property type="entry name" value="DAO"/>
    <property type="match status" value="1"/>
</dbReference>
<evidence type="ECO:0000256" key="1">
    <source>
        <dbReference type="ARBA" id="ARBA00001974"/>
    </source>
</evidence>
<evidence type="ECO:0000313" key="7">
    <source>
        <dbReference type="EMBL" id="KAF8911466.1"/>
    </source>
</evidence>
<name>A0A9P5P1W2_GYMJU</name>
<dbReference type="GO" id="GO:0050660">
    <property type="term" value="F:flavin adenine dinucleotide binding"/>
    <property type="evidence" value="ECO:0007669"/>
    <property type="project" value="InterPro"/>
</dbReference>
<dbReference type="Gene3D" id="3.50.50.60">
    <property type="entry name" value="FAD/NAD(P)-binding domain"/>
    <property type="match status" value="1"/>
</dbReference>
<evidence type="ECO:0000256" key="4">
    <source>
        <dbReference type="ARBA" id="ARBA00022827"/>
    </source>
</evidence>
<dbReference type="InterPro" id="IPR045170">
    <property type="entry name" value="MTOX"/>
</dbReference>
<dbReference type="PROSITE" id="PS51257">
    <property type="entry name" value="PROKAR_LIPOPROTEIN"/>
    <property type="match status" value="1"/>
</dbReference>
<dbReference type="InterPro" id="IPR006076">
    <property type="entry name" value="FAD-dep_OxRdtase"/>
</dbReference>
<dbReference type="PANTHER" id="PTHR10961:SF46">
    <property type="entry name" value="PEROXISOMAL SARCOSINE OXIDASE"/>
    <property type="match status" value="1"/>
</dbReference>
<gene>
    <name evidence="7" type="ORF">CPB84DRAFT_1761863</name>
</gene>
<protein>
    <submittedName>
        <fullName evidence="7">FAD dependent oxidoreductase</fullName>
    </submittedName>
</protein>
<organism evidence="7 8">
    <name type="scientific">Gymnopilus junonius</name>
    <name type="common">Spectacular rustgill mushroom</name>
    <name type="synonym">Gymnopilus spectabilis subsp. junonius</name>
    <dbReference type="NCBI Taxonomy" id="109634"/>
    <lineage>
        <taxon>Eukaryota</taxon>
        <taxon>Fungi</taxon>
        <taxon>Dikarya</taxon>
        <taxon>Basidiomycota</taxon>
        <taxon>Agaricomycotina</taxon>
        <taxon>Agaricomycetes</taxon>
        <taxon>Agaricomycetidae</taxon>
        <taxon>Agaricales</taxon>
        <taxon>Agaricineae</taxon>
        <taxon>Hymenogastraceae</taxon>
        <taxon>Gymnopilus</taxon>
    </lineage>
</organism>
<dbReference type="Gene3D" id="3.30.9.10">
    <property type="entry name" value="D-Amino Acid Oxidase, subunit A, domain 2"/>
    <property type="match status" value="1"/>
</dbReference>
<dbReference type="GO" id="GO:0004657">
    <property type="term" value="F:proline dehydrogenase activity"/>
    <property type="evidence" value="ECO:0007669"/>
    <property type="project" value="TreeGrafter"/>
</dbReference>
<dbReference type="EMBL" id="JADNYJ010000004">
    <property type="protein sequence ID" value="KAF8911466.1"/>
    <property type="molecule type" value="Genomic_DNA"/>
</dbReference>
<keyword evidence="3" id="KW-0285">Flavoprotein</keyword>
<dbReference type="AlphaFoldDB" id="A0A9P5P1W2"/>
<reference evidence="7" key="1">
    <citation type="submission" date="2020-11" db="EMBL/GenBank/DDBJ databases">
        <authorList>
            <consortium name="DOE Joint Genome Institute"/>
            <person name="Ahrendt S."/>
            <person name="Riley R."/>
            <person name="Andreopoulos W."/>
            <person name="LaButti K."/>
            <person name="Pangilinan J."/>
            <person name="Ruiz-duenas F.J."/>
            <person name="Barrasa J.M."/>
            <person name="Sanchez-Garcia M."/>
            <person name="Camarero S."/>
            <person name="Miyauchi S."/>
            <person name="Serrano A."/>
            <person name="Linde D."/>
            <person name="Babiker R."/>
            <person name="Drula E."/>
            <person name="Ayuso-Fernandez I."/>
            <person name="Pacheco R."/>
            <person name="Padilla G."/>
            <person name="Ferreira P."/>
            <person name="Barriuso J."/>
            <person name="Kellner H."/>
            <person name="Castanera R."/>
            <person name="Alfaro M."/>
            <person name="Ramirez L."/>
            <person name="Pisabarro A.G."/>
            <person name="Kuo A."/>
            <person name="Tritt A."/>
            <person name="Lipzen A."/>
            <person name="He G."/>
            <person name="Yan M."/>
            <person name="Ng V."/>
            <person name="Cullen D."/>
            <person name="Martin F."/>
            <person name="Rosso M.-N."/>
            <person name="Henrissat B."/>
            <person name="Hibbett D."/>
            <person name="Martinez A.T."/>
            <person name="Grigoriev I.V."/>
        </authorList>
    </citation>
    <scope>NUCLEOTIDE SEQUENCE</scope>
    <source>
        <strain evidence="7">AH 44721</strain>
    </source>
</reference>